<accession>A0A562TIM3</accession>
<dbReference type="EMBL" id="VLLF01000001">
    <property type="protein sequence ID" value="TWI92470.1"/>
    <property type="molecule type" value="Genomic_DNA"/>
</dbReference>
<gene>
    <name evidence="1" type="ORF">JM93_00012</name>
</gene>
<evidence type="ECO:0000313" key="2">
    <source>
        <dbReference type="Proteomes" id="UP000320593"/>
    </source>
</evidence>
<comment type="caution">
    <text evidence="1">The sequence shown here is derived from an EMBL/GenBank/DDBJ whole genome shotgun (WGS) entry which is preliminary data.</text>
</comment>
<evidence type="ECO:0000313" key="1">
    <source>
        <dbReference type="EMBL" id="TWI92470.1"/>
    </source>
</evidence>
<dbReference type="Proteomes" id="UP000320593">
    <property type="component" value="Unassembled WGS sequence"/>
</dbReference>
<dbReference type="AlphaFoldDB" id="A0A562TIM3"/>
<name>A0A562TIM3_9HYPH</name>
<sequence>MDGRPGPRPVEIGVEPFAVQNLRDLALGPPLIHEHLVNALDDQLFLLWAGDQDHTVGLQALLLAARQLTLRVAVLVDQHAPKPVPGRAALAISKLYQAALPGKYLHRKLTAVFAGHHAFYGLQQVGADAAVVFELLAAVVHTDSGTGADVFIVCALIGILKPTPAADVIDEDRLEVCLVGLDLGHQVLQRFAAVQP</sequence>
<reference evidence="1 2" key="1">
    <citation type="submission" date="2019-07" db="EMBL/GenBank/DDBJ databases">
        <title>Genomic Encyclopedia of Archaeal and Bacterial Type Strains, Phase II (KMG-II): from individual species to whole genera.</title>
        <authorList>
            <person name="Goeker M."/>
        </authorList>
    </citation>
    <scope>NUCLEOTIDE SEQUENCE [LARGE SCALE GENOMIC DNA]</scope>
    <source>
        <strain evidence="1 2">ATCC BAA-252</strain>
    </source>
</reference>
<protein>
    <submittedName>
        <fullName evidence="1">Uncharacterized protein</fullName>
    </submittedName>
</protein>
<proteinExistence type="predicted"/>
<organism evidence="1 2">
    <name type="scientific">Roseibium hamelinense</name>
    <dbReference type="NCBI Taxonomy" id="150831"/>
    <lineage>
        <taxon>Bacteria</taxon>
        <taxon>Pseudomonadati</taxon>
        <taxon>Pseudomonadota</taxon>
        <taxon>Alphaproteobacteria</taxon>
        <taxon>Hyphomicrobiales</taxon>
        <taxon>Stappiaceae</taxon>
        <taxon>Roseibium</taxon>
    </lineage>
</organism>
<keyword evidence="2" id="KW-1185">Reference proteome</keyword>